<sequence length="157" mass="18433">MVDWMQFINALGTTEVSKKFYDLNLAIEENAQLYEDPSEYNDPIGHTKYYKYPHSGLEIGFRKDVLNHIHFYFNENEGYSIFKGNLMFGINSEWSEIEIIQALGEPSTNGGGKIDILLGYINRWIKYENEKYALHLQFDQNNFLYQATLMMQVSNNY</sequence>
<proteinExistence type="predicted"/>
<dbReference type="EMBL" id="RBLJ01000004">
    <property type="protein sequence ID" value="RKS56541.1"/>
    <property type="molecule type" value="Genomic_DNA"/>
</dbReference>
<accession>A0ABX9SKY0</accession>
<evidence type="ECO:0000313" key="1">
    <source>
        <dbReference type="EMBL" id="RKS56541.1"/>
    </source>
</evidence>
<gene>
    <name evidence="1" type="ORF">BDD30_3143</name>
</gene>
<evidence type="ECO:0000313" key="2">
    <source>
        <dbReference type="Proteomes" id="UP000280955"/>
    </source>
</evidence>
<dbReference type="Proteomes" id="UP000280955">
    <property type="component" value="Unassembled WGS sequence"/>
</dbReference>
<protein>
    <submittedName>
        <fullName evidence="1">Uncharacterized protein</fullName>
    </submittedName>
</protein>
<reference evidence="1 2" key="1">
    <citation type="submission" date="2018-10" db="EMBL/GenBank/DDBJ databases">
        <title>Genomic Encyclopedia of Archaeal and Bacterial Type Strains, Phase II (KMG-II): from individual species to whole genera.</title>
        <authorList>
            <person name="Goeker M."/>
        </authorList>
    </citation>
    <scope>NUCLEOTIDE SEQUENCE [LARGE SCALE GENOMIC DNA]</scope>
    <source>
        <strain evidence="1 2">DSM 15149</strain>
    </source>
</reference>
<keyword evidence="2" id="KW-1185">Reference proteome</keyword>
<organism evidence="1 2">
    <name type="scientific">Photorhabdus asymbiotica</name>
    <dbReference type="NCBI Taxonomy" id="291112"/>
    <lineage>
        <taxon>Bacteria</taxon>
        <taxon>Pseudomonadati</taxon>
        <taxon>Pseudomonadota</taxon>
        <taxon>Gammaproteobacteria</taxon>
        <taxon>Enterobacterales</taxon>
        <taxon>Morganellaceae</taxon>
        <taxon>Photorhabdus</taxon>
    </lineage>
</organism>
<comment type="caution">
    <text evidence="1">The sequence shown here is derived from an EMBL/GenBank/DDBJ whole genome shotgun (WGS) entry which is preliminary data.</text>
</comment>
<name>A0ABX9SKY0_9GAMM</name>
<dbReference type="RefSeq" id="WP_015835124.1">
    <property type="nucleotide sequence ID" value="NC_012962.1"/>
</dbReference>